<dbReference type="PROSITE" id="PS51708">
    <property type="entry name" value="CHAD"/>
    <property type="match status" value="1"/>
</dbReference>
<dbReference type="PANTHER" id="PTHR39339">
    <property type="entry name" value="SLR1444 PROTEIN"/>
    <property type="match status" value="1"/>
</dbReference>
<dbReference type="SMART" id="SM00880">
    <property type="entry name" value="CHAD"/>
    <property type="match status" value="1"/>
</dbReference>
<gene>
    <name evidence="2" type="ORF">GEAMG1_2446</name>
</gene>
<sequence>MVLPSGREVLRVLSAYVAERWKLLLDERQRVLRQPHPEAIHDLRVASRRLRAVLDQLRLFQEAKVGGRVTRSIRRLTRRLGGIRDHDEALQYFSGLGFSGLEPLCNRLQRRREREVADLLHWLAKPSIDDAGRHVAVAIRGLANSSDTSAEQALALLAERSLQLYLPIANLAPRVVLPEHDDDRHALRIALKKWRYFNELLGRVTGADTAVLLEQLRSYQTVLGRLNDLAVFEALCARAELAEELDDAVRQQIARQRQELDADFLRLLAQQPLHYTLLL</sequence>
<evidence type="ECO:0000313" key="2">
    <source>
        <dbReference type="EMBL" id="CAH2032282.1"/>
    </source>
</evidence>
<name>A0ABM9DAN0_9BACT</name>
<dbReference type="Gene3D" id="1.40.20.10">
    <property type="entry name" value="CHAD domain"/>
    <property type="match status" value="1"/>
</dbReference>
<dbReference type="EMBL" id="OW150024">
    <property type="protein sequence ID" value="CAH2032282.1"/>
    <property type="molecule type" value="Genomic_DNA"/>
</dbReference>
<reference evidence="2 3" key="1">
    <citation type="submission" date="2022-03" db="EMBL/GenBank/DDBJ databases">
        <authorList>
            <person name="Koch H."/>
        </authorList>
    </citation>
    <scope>NUCLEOTIDE SEQUENCE [LARGE SCALE GENOMIC DNA]</scope>
    <source>
        <strain evidence="2 3">G1</strain>
    </source>
</reference>
<protein>
    <submittedName>
        <fullName evidence="2">CHAD domain containing protein</fullName>
    </submittedName>
</protein>
<accession>A0ABM9DAN0</accession>
<dbReference type="Proteomes" id="UP001295463">
    <property type="component" value="Chromosome"/>
</dbReference>
<evidence type="ECO:0000313" key="3">
    <source>
        <dbReference type="Proteomes" id="UP001295463"/>
    </source>
</evidence>
<organism evidence="2 3">
    <name type="scientific">Trichlorobacter ammonificans</name>
    <dbReference type="NCBI Taxonomy" id="2916410"/>
    <lineage>
        <taxon>Bacteria</taxon>
        <taxon>Pseudomonadati</taxon>
        <taxon>Thermodesulfobacteriota</taxon>
        <taxon>Desulfuromonadia</taxon>
        <taxon>Geobacterales</taxon>
        <taxon>Geobacteraceae</taxon>
        <taxon>Trichlorobacter</taxon>
    </lineage>
</organism>
<keyword evidence="3" id="KW-1185">Reference proteome</keyword>
<dbReference type="InterPro" id="IPR007899">
    <property type="entry name" value="CHAD_dom"/>
</dbReference>
<dbReference type="Pfam" id="PF05235">
    <property type="entry name" value="CHAD"/>
    <property type="match status" value="1"/>
</dbReference>
<proteinExistence type="predicted"/>
<dbReference type="PANTHER" id="PTHR39339:SF1">
    <property type="entry name" value="CHAD DOMAIN-CONTAINING PROTEIN"/>
    <property type="match status" value="1"/>
</dbReference>
<feature type="domain" description="CHAD" evidence="1">
    <location>
        <begin position="2"/>
        <end position="278"/>
    </location>
</feature>
<dbReference type="InterPro" id="IPR038186">
    <property type="entry name" value="CHAD_dom_sf"/>
</dbReference>
<evidence type="ECO:0000259" key="1">
    <source>
        <dbReference type="PROSITE" id="PS51708"/>
    </source>
</evidence>